<dbReference type="OrthoDB" id="1938591at2759"/>
<feature type="compositionally biased region" description="Polar residues" evidence="2">
    <location>
        <begin position="88"/>
        <end position="114"/>
    </location>
</feature>
<dbReference type="Gene3D" id="1.10.150.60">
    <property type="entry name" value="ARID DNA-binding domain"/>
    <property type="match status" value="1"/>
</dbReference>
<dbReference type="FunCoup" id="A0A1Y1Y473">
    <property type="interactions" value="230"/>
</dbReference>
<dbReference type="SUPFAM" id="SSF46774">
    <property type="entry name" value="ARID-like"/>
    <property type="match status" value="1"/>
</dbReference>
<dbReference type="PROSITE" id="PS51011">
    <property type="entry name" value="ARID"/>
    <property type="match status" value="1"/>
</dbReference>
<evidence type="ECO:0000256" key="2">
    <source>
        <dbReference type="SAM" id="MobiDB-lite"/>
    </source>
</evidence>
<dbReference type="EMBL" id="MCFE01000263">
    <property type="protein sequence ID" value="ORX92695.1"/>
    <property type="molecule type" value="Genomic_DNA"/>
</dbReference>
<dbReference type="InterPro" id="IPR036431">
    <property type="entry name" value="ARID_dom_sf"/>
</dbReference>
<comment type="caution">
    <text evidence="4">The sequence shown here is derived from an EMBL/GenBank/DDBJ whole genome shotgun (WGS) entry which is preliminary data.</text>
</comment>
<protein>
    <recommendedName>
        <fullName evidence="3">ARID domain-containing protein</fullName>
    </recommendedName>
</protein>
<keyword evidence="1" id="KW-0156">Chromatin regulator</keyword>
<dbReference type="SUPFAM" id="SSF48371">
    <property type="entry name" value="ARM repeat"/>
    <property type="match status" value="1"/>
</dbReference>
<accession>A0A1Y1Y473</accession>
<evidence type="ECO:0000259" key="3">
    <source>
        <dbReference type="PROSITE" id="PS51011"/>
    </source>
</evidence>
<dbReference type="InterPro" id="IPR001606">
    <property type="entry name" value="ARID_dom"/>
</dbReference>
<dbReference type="GO" id="GO:0006325">
    <property type="term" value="P:chromatin organization"/>
    <property type="evidence" value="ECO:0007669"/>
    <property type="project" value="UniProtKB-KW"/>
</dbReference>
<evidence type="ECO:0000313" key="5">
    <source>
        <dbReference type="Proteomes" id="UP000193498"/>
    </source>
</evidence>
<feature type="domain" description="ARID" evidence="3">
    <location>
        <begin position="1"/>
        <end position="40"/>
    </location>
</feature>
<dbReference type="InterPro" id="IPR016024">
    <property type="entry name" value="ARM-type_fold"/>
</dbReference>
<feature type="region of interest" description="Disordered" evidence="2">
    <location>
        <begin position="45"/>
        <end position="123"/>
    </location>
</feature>
<evidence type="ECO:0000313" key="4">
    <source>
        <dbReference type="EMBL" id="ORX92695.1"/>
    </source>
</evidence>
<keyword evidence="5" id="KW-1185">Reference proteome</keyword>
<evidence type="ECO:0000256" key="1">
    <source>
        <dbReference type="ARBA" id="ARBA00022853"/>
    </source>
</evidence>
<dbReference type="Proteomes" id="UP000193498">
    <property type="component" value="Unassembled WGS sequence"/>
</dbReference>
<name>A0A1Y1Y473_9FUNG</name>
<feature type="compositionally biased region" description="Polar residues" evidence="2">
    <location>
        <begin position="65"/>
        <end position="77"/>
    </location>
</feature>
<gene>
    <name evidence="4" type="ORF">K493DRAFT_41617</name>
</gene>
<sequence length="527" mass="59057">MGYWVQIAERLGFNDPALKAPWSLKSCYHTLLLPFERHLAQESLSNGAVESSRPMDGNIGGMRRLSNSPQLEISSRGHSPYNKPLITRSPSVQSNQGSPPHNTNIYGSVRSASPGQPKATPPLAQLTSTKLRTAVSTASLQGKEKTGYLYRPYTRAVNTYGGYDLVQIESPLSTKVWPKAGELGSIDLHALTMSIKSGLPMETSNALNTLSMLSLEKHFSFSLEQSPELCEALLGLIEGSIEGEDQESTYQSLFESSRVDMCSLGCRDKNLANEQALVSSLLLKHYSFVGANQPFLARDKYHLETIATVFKGRFQDRSNTILELRKNFLCILANIGNLVVFEDQAVAQTIIDGLMDFLCSDAEIYEDMALEVLAKMAVHFSNREKFVEGQVLGIFERFREFLHTKSVVSYLTEESKLAKYEYWCLLTYELIVVQSRELQKRLGGSAGFLSSLIRALITFSNPETINQEMMRPIVGMLFEIIRVFSGTNREIFSRALDKYVDHSFKKMFQSSIMNELLSLTIENPVKR</sequence>
<dbReference type="AlphaFoldDB" id="A0A1Y1Y473"/>
<organism evidence="4 5">
    <name type="scientific">Basidiobolus meristosporus CBS 931.73</name>
    <dbReference type="NCBI Taxonomy" id="1314790"/>
    <lineage>
        <taxon>Eukaryota</taxon>
        <taxon>Fungi</taxon>
        <taxon>Fungi incertae sedis</taxon>
        <taxon>Zoopagomycota</taxon>
        <taxon>Entomophthoromycotina</taxon>
        <taxon>Basidiobolomycetes</taxon>
        <taxon>Basidiobolales</taxon>
        <taxon>Basidiobolaceae</taxon>
        <taxon>Basidiobolus</taxon>
    </lineage>
</organism>
<dbReference type="STRING" id="1314790.A0A1Y1Y473"/>
<dbReference type="GO" id="GO:0003677">
    <property type="term" value="F:DNA binding"/>
    <property type="evidence" value="ECO:0007669"/>
    <property type="project" value="InterPro"/>
</dbReference>
<dbReference type="InParanoid" id="A0A1Y1Y473"/>
<reference evidence="4 5" key="1">
    <citation type="submission" date="2016-07" db="EMBL/GenBank/DDBJ databases">
        <title>Pervasive Adenine N6-methylation of Active Genes in Fungi.</title>
        <authorList>
            <consortium name="DOE Joint Genome Institute"/>
            <person name="Mondo S.J."/>
            <person name="Dannebaum R.O."/>
            <person name="Kuo R.C."/>
            <person name="Labutti K."/>
            <person name="Haridas S."/>
            <person name="Kuo A."/>
            <person name="Salamov A."/>
            <person name="Ahrendt S.R."/>
            <person name="Lipzen A."/>
            <person name="Sullivan W."/>
            <person name="Andreopoulos W.B."/>
            <person name="Clum A."/>
            <person name="Lindquist E."/>
            <person name="Daum C."/>
            <person name="Ramamoorthy G.K."/>
            <person name="Gryganskyi A."/>
            <person name="Culley D."/>
            <person name="Magnuson J.K."/>
            <person name="James T.Y."/>
            <person name="O'Malley M.A."/>
            <person name="Stajich J.E."/>
            <person name="Spatafora J.W."/>
            <person name="Visel A."/>
            <person name="Grigoriev I.V."/>
        </authorList>
    </citation>
    <scope>NUCLEOTIDE SEQUENCE [LARGE SCALE GENOMIC DNA]</scope>
    <source>
        <strain evidence="4 5">CBS 931.73</strain>
    </source>
</reference>
<proteinExistence type="predicted"/>